<dbReference type="PRINTS" id="PR01549">
    <property type="entry name" value="AUTOINDCRSYN"/>
</dbReference>
<comment type="similarity">
    <text evidence="5 6">Belongs to the autoinducer synthase family.</text>
</comment>
<evidence type="ECO:0000313" key="8">
    <source>
        <dbReference type="Proteomes" id="UP000198339"/>
    </source>
</evidence>
<evidence type="ECO:0000256" key="2">
    <source>
        <dbReference type="ARBA" id="ARBA00022679"/>
    </source>
</evidence>
<evidence type="ECO:0000256" key="4">
    <source>
        <dbReference type="ARBA" id="ARBA00022929"/>
    </source>
</evidence>
<dbReference type="RefSeq" id="WP_053556400.1">
    <property type="nucleotide sequence ID" value="NZ_FZPA01000013.1"/>
</dbReference>
<keyword evidence="3 6" id="KW-0949">S-adenosyl-L-methionine</keyword>
<proteinExistence type="inferred from homology"/>
<comment type="catalytic activity">
    <reaction evidence="6">
        <text>a fatty acyl-[ACP] + S-adenosyl-L-methionine = an N-acyl-L-homoserine lactone + S-methyl-5'-thioadenosine + holo-[ACP] + H(+)</text>
        <dbReference type="Rhea" id="RHEA:10096"/>
        <dbReference type="Rhea" id="RHEA-COMP:9685"/>
        <dbReference type="Rhea" id="RHEA-COMP:14125"/>
        <dbReference type="ChEBI" id="CHEBI:15378"/>
        <dbReference type="ChEBI" id="CHEBI:17509"/>
        <dbReference type="ChEBI" id="CHEBI:55474"/>
        <dbReference type="ChEBI" id="CHEBI:59789"/>
        <dbReference type="ChEBI" id="CHEBI:64479"/>
        <dbReference type="ChEBI" id="CHEBI:138651"/>
        <dbReference type="EC" id="2.3.1.184"/>
    </reaction>
</comment>
<dbReference type="AlphaFoldDB" id="A0A239KA96"/>
<dbReference type="SUPFAM" id="SSF55729">
    <property type="entry name" value="Acyl-CoA N-acyltransferases (Nat)"/>
    <property type="match status" value="1"/>
</dbReference>
<dbReference type="GO" id="GO:0007165">
    <property type="term" value="P:signal transduction"/>
    <property type="evidence" value="ECO:0007669"/>
    <property type="project" value="TreeGrafter"/>
</dbReference>
<keyword evidence="1 5" id="KW-0673">Quorum sensing</keyword>
<evidence type="ECO:0000256" key="1">
    <source>
        <dbReference type="ARBA" id="ARBA00022654"/>
    </source>
</evidence>
<dbReference type="GO" id="GO:0009372">
    <property type="term" value="P:quorum sensing"/>
    <property type="evidence" value="ECO:0007669"/>
    <property type="project" value="UniProtKB-UniRule"/>
</dbReference>
<dbReference type="InterPro" id="IPR016181">
    <property type="entry name" value="Acyl_CoA_acyltransferase"/>
</dbReference>
<keyword evidence="8" id="KW-1185">Reference proteome</keyword>
<sequence length="208" mass="22721">MIDTTPRAPAAPGNAALRAMFAARKSVFIDLLKWDLPVLAGQYELDHFDTPAARYLILLDADGRHRASARLLPTEGAHLLGDHFAHLCAGDVPRGPTVCEISRFCLDRDQDAASRRAARDQLVTALAEHALREGITDYTGVADLCWFDQVREFGWRCDALGPKAADPGGRLMALHIHIDAHVLDDLKRGGVYAPLSFRLADDDGEAEA</sequence>
<evidence type="ECO:0000256" key="3">
    <source>
        <dbReference type="ARBA" id="ARBA00022691"/>
    </source>
</evidence>
<dbReference type="Gene3D" id="3.40.630.30">
    <property type="match status" value="1"/>
</dbReference>
<dbReference type="EMBL" id="FZPA01000013">
    <property type="protein sequence ID" value="SNT15366.1"/>
    <property type="molecule type" value="Genomic_DNA"/>
</dbReference>
<name>A0A239KA96_9SPHN</name>
<dbReference type="Proteomes" id="UP000198339">
    <property type="component" value="Unassembled WGS sequence"/>
</dbReference>
<dbReference type="GO" id="GO:0061579">
    <property type="term" value="F:N-acyl homoserine lactone synthase activity"/>
    <property type="evidence" value="ECO:0007669"/>
    <property type="project" value="UniProtKB-UniRule"/>
</dbReference>
<evidence type="ECO:0000256" key="5">
    <source>
        <dbReference type="PROSITE-ProRule" id="PRU00533"/>
    </source>
</evidence>
<organism evidence="7 8">
    <name type="scientific">Sphingopyxis indica</name>
    <dbReference type="NCBI Taxonomy" id="436663"/>
    <lineage>
        <taxon>Bacteria</taxon>
        <taxon>Pseudomonadati</taxon>
        <taxon>Pseudomonadota</taxon>
        <taxon>Alphaproteobacteria</taxon>
        <taxon>Sphingomonadales</taxon>
        <taxon>Sphingomonadaceae</taxon>
        <taxon>Sphingopyxis</taxon>
    </lineage>
</organism>
<dbReference type="PROSITE" id="PS51187">
    <property type="entry name" value="AUTOINDUCER_SYNTH_2"/>
    <property type="match status" value="1"/>
</dbReference>
<dbReference type="PANTHER" id="PTHR39322">
    <property type="entry name" value="ACYL-HOMOSERINE-LACTONE SYNTHASE"/>
    <property type="match status" value="1"/>
</dbReference>
<dbReference type="EC" id="2.3.1.184" evidence="6"/>
<keyword evidence="4 5" id="KW-0071">Autoinducer synthesis</keyword>
<dbReference type="OrthoDB" id="6169313at2"/>
<gene>
    <name evidence="7" type="ORF">SAMN06295955_11378</name>
</gene>
<keyword evidence="2 6" id="KW-0808">Transferase</keyword>
<accession>A0A239KA96</accession>
<protein>
    <recommendedName>
        <fullName evidence="6">Acyl-homoserine-lactone synthase</fullName>
        <ecNumber evidence="6">2.3.1.184</ecNumber>
    </recommendedName>
    <alternativeName>
        <fullName evidence="6">Autoinducer synthesis protein</fullName>
    </alternativeName>
</protein>
<dbReference type="Pfam" id="PF00765">
    <property type="entry name" value="Autoind_synth"/>
    <property type="match status" value="1"/>
</dbReference>
<evidence type="ECO:0000313" key="7">
    <source>
        <dbReference type="EMBL" id="SNT15366.1"/>
    </source>
</evidence>
<evidence type="ECO:0000256" key="6">
    <source>
        <dbReference type="RuleBase" id="RU361135"/>
    </source>
</evidence>
<reference evidence="7 8" key="1">
    <citation type="submission" date="2017-06" db="EMBL/GenBank/DDBJ databases">
        <authorList>
            <person name="Kim H.J."/>
            <person name="Triplett B.A."/>
        </authorList>
    </citation>
    <scope>NUCLEOTIDE SEQUENCE [LARGE SCALE GENOMIC DNA]</scope>
    <source>
        <strain evidence="7 8">DS15</strain>
    </source>
</reference>
<dbReference type="PANTHER" id="PTHR39322:SF1">
    <property type="entry name" value="ISOVALERYL-HOMOSERINE LACTONE SYNTHASE"/>
    <property type="match status" value="1"/>
</dbReference>
<dbReference type="InterPro" id="IPR001690">
    <property type="entry name" value="Autoind_synthase"/>
</dbReference>